<protein>
    <recommendedName>
        <fullName evidence="1">Right handed beta helix domain-containing protein</fullName>
    </recommendedName>
</protein>
<comment type="caution">
    <text evidence="2">The sequence shown here is derived from an EMBL/GenBank/DDBJ whole genome shotgun (WGS) entry which is preliminary data.</text>
</comment>
<feature type="domain" description="Right handed beta helix" evidence="1">
    <location>
        <begin position="316"/>
        <end position="472"/>
    </location>
</feature>
<name>A0ABQ9XMR0_9EUKA</name>
<dbReference type="Pfam" id="PF13229">
    <property type="entry name" value="Beta_helix"/>
    <property type="match status" value="3"/>
</dbReference>
<evidence type="ECO:0000313" key="2">
    <source>
        <dbReference type="EMBL" id="KAK2953678.1"/>
    </source>
</evidence>
<proteinExistence type="predicted"/>
<evidence type="ECO:0000259" key="1">
    <source>
        <dbReference type="Pfam" id="PF13229"/>
    </source>
</evidence>
<organism evidence="2 3">
    <name type="scientific">Blattamonas nauphoetae</name>
    <dbReference type="NCBI Taxonomy" id="2049346"/>
    <lineage>
        <taxon>Eukaryota</taxon>
        <taxon>Metamonada</taxon>
        <taxon>Preaxostyla</taxon>
        <taxon>Oxymonadida</taxon>
        <taxon>Blattamonas</taxon>
    </lineage>
</organism>
<gene>
    <name evidence="2" type="ORF">BLNAU_11399</name>
</gene>
<dbReference type="InterPro" id="IPR006626">
    <property type="entry name" value="PbH1"/>
</dbReference>
<dbReference type="InterPro" id="IPR039448">
    <property type="entry name" value="Beta_helix"/>
</dbReference>
<accession>A0ABQ9XMR0</accession>
<dbReference type="PANTHER" id="PTHR11319:SF35">
    <property type="entry name" value="OUTER MEMBRANE PROTEIN PMPC-RELATED"/>
    <property type="match status" value="1"/>
</dbReference>
<dbReference type="Proteomes" id="UP001281761">
    <property type="component" value="Unassembled WGS sequence"/>
</dbReference>
<reference evidence="2 3" key="1">
    <citation type="journal article" date="2022" name="bioRxiv">
        <title>Genomics of Preaxostyla Flagellates Illuminates Evolutionary Transitions and the Path Towards Mitochondrial Loss.</title>
        <authorList>
            <person name="Novak L.V.F."/>
            <person name="Treitli S.C."/>
            <person name="Pyrih J."/>
            <person name="Halakuc P."/>
            <person name="Pipaliya S.V."/>
            <person name="Vacek V."/>
            <person name="Brzon O."/>
            <person name="Soukal P."/>
            <person name="Eme L."/>
            <person name="Dacks J.B."/>
            <person name="Karnkowska A."/>
            <person name="Elias M."/>
            <person name="Hampl V."/>
        </authorList>
    </citation>
    <scope>NUCLEOTIDE SEQUENCE [LARGE SCALE GENOMIC DNA]</scope>
    <source>
        <strain evidence="2">NAU3</strain>
        <tissue evidence="2">Gut</tissue>
    </source>
</reference>
<feature type="domain" description="Right handed beta helix" evidence="1">
    <location>
        <begin position="729"/>
        <end position="883"/>
    </location>
</feature>
<sequence>MTLLSSSLKSVSNHLSGSAISDMNSGGNLLIQNTSYISCTSNPPEIPTVDDESKHRFVGRTITTIHPFESISTGSIAFVNCIFRDFVSTDTMATHSIGIHAEPIDCPFIISACKFIDFSSSGPSSPAGCISIVGTSSLSSSVFIQNTLFENLSATGFGAYAGALRLLFLHSLTIDGCNLTSCSAQSNSGGIYIRKVTTLIELSNNRFLDCSAGEAAGGIRIREDSSFSITSTRFENCHAGKTAGGVDSYNGMSSISIVLSTFHTCTSDFDGGGLQLLFDNSSSINQDFTVSFDNCTFDSCSAANFGGGFYVTDDTSAQKVQVTVKKVIFRTCKSQDSGAAFFVDDCDSVDVEGCVVKDCVTDVMAAVRLYNITSTTIQSTHFANCSVDSKGGAGFALTAGDSLTIQTTNFIQMTSNGHGGGVRLFSLKQSITIKDCRILECVSELEGGAVLINSLDDATATVTLTRLTIIDCRSNTQNAGAIHVNNADFVNVSNCTVQGCSSSTHGGGLLMYFSNSSIVNQDFTVSIENCTFESCSAGSHGGGFRISDFTNAQKVQITVKDVVFRNCSCKVDGAAFYADDSSSANVKGCVVEDCSTDVLGAIRLYNIKTTSVESTRFNNCSGKDVAGAGFALTHTDLITIRSTNFTKMKSDHTFTLNDHTTLLSGNGGGARLLVRQATVTLEDCLFEECVSEQEAGALHIDGLSESQTAVTLTRLTIIDCHSNTQHAGGINVFDVGSLKVSGCVVQGCSCSTYGGALRVFHTPSLTITDSSFSSNFAATNGGSIDSWNISTSTLIQNCSFTDSNATGLGGGVVFNKTPNSEVRNCSFTQCRANRGAAVDVVVSNSLTLAQLVIRQCSAETVGGGIFFEPQSTEDEDPTVSVSEMTFGSKSDGTENSCGDGGVDLFVKLSLPDSSTLLTQLRDSLFPSKPTSGYAFAQEQRLSATAHLANTDPVLRTSILAHVHPYNEKEMFVDSVNGLDEPLCGLQILPCATLSRAGDTIPDNGTIRIRTKAQVEQPIRIERKTKWKTGDSSRVSVVFTKAGYVTIQNVEFVISNLVFTSSPSATLRTESLFTVTDGSLSIFSCDFRSIKSSKEGSCISMTLVSSGSLYIDSADFRSCSSSSNGGALFLSLSESIPPSSLDLRSFFYDCLSDEKGYCIFLEGYDLMTLLDDSYWNIYPQPEYDFHSDMLWGTDLSLPSDHRFRDVSLWVYLDRLVSDTIFVNYDGRDVIGCGWRKWPCASIFMAALLPIDEKHITIHILDTIDLYDEVDFDERNVRIEGYSSISSVSLRKYAQICVEKHDLVLTHLRFTGTYRG</sequence>
<dbReference type="PANTHER" id="PTHR11319">
    <property type="entry name" value="G PROTEIN-COUPLED RECEPTOR-RELATED"/>
    <property type="match status" value="1"/>
</dbReference>
<dbReference type="EMBL" id="JARBJD010000088">
    <property type="protein sequence ID" value="KAK2953678.1"/>
    <property type="molecule type" value="Genomic_DNA"/>
</dbReference>
<dbReference type="InterPro" id="IPR012334">
    <property type="entry name" value="Pectin_lyas_fold"/>
</dbReference>
<dbReference type="InterPro" id="IPR011050">
    <property type="entry name" value="Pectin_lyase_fold/virulence"/>
</dbReference>
<feature type="domain" description="Right handed beta helix" evidence="1">
    <location>
        <begin position="481"/>
        <end position="649"/>
    </location>
</feature>
<keyword evidence="3" id="KW-1185">Reference proteome</keyword>
<evidence type="ECO:0000313" key="3">
    <source>
        <dbReference type="Proteomes" id="UP001281761"/>
    </source>
</evidence>
<dbReference type="Gene3D" id="2.160.20.10">
    <property type="entry name" value="Single-stranded right-handed beta-helix, Pectin lyase-like"/>
    <property type="match status" value="1"/>
</dbReference>
<dbReference type="SMART" id="SM00710">
    <property type="entry name" value="PbH1"/>
    <property type="match status" value="15"/>
</dbReference>
<dbReference type="SUPFAM" id="SSF51126">
    <property type="entry name" value="Pectin lyase-like"/>
    <property type="match status" value="3"/>
</dbReference>